<dbReference type="Proteomes" id="UP000007879">
    <property type="component" value="Unassembled WGS sequence"/>
</dbReference>
<dbReference type="RefSeq" id="XP_019863582.1">
    <property type="nucleotide sequence ID" value="XM_020008023.1"/>
</dbReference>
<evidence type="ECO:0000256" key="1">
    <source>
        <dbReference type="SAM" id="Phobius"/>
    </source>
</evidence>
<name>A0AAN0K358_AMPQE</name>
<feature type="transmembrane region" description="Helical" evidence="1">
    <location>
        <begin position="42"/>
        <end position="71"/>
    </location>
</feature>
<proteinExistence type="predicted"/>
<dbReference type="EnsemblMetazoa" id="XM_020008023.1">
    <property type="protein sequence ID" value="XP_019863582.1"/>
    <property type="gene ID" value="LOC109592614"/>
</dbReference>
<dbReference type="KEGG" id="aqu:109592614"/>
<sequence>MATPHQLPERDSREGRRPLVRIPLWYKEGAPYRYNWRTALGFLPGIVLISVICGKTFVASALVVLMANLLLNSLGYELIQLGLIVASVFVCQAVNLYCMIPLIWHSVLNLPLFLMFHAFMVVVGLWAIIQNDEFRKQDPRVTLVRR</sequence>
<dbReference type="GeneID" id="109592614"/>
<keyword evidence="1" id="KW-0812">Transmembrane</keyword>
<accession>A0AAN0K358</accession>
<feature type="transmembrane region" description="Helical" evidence="1">
    <location>
        <begin position="110"/>
        <end position="129"/>
    </location>
</feature>
<feature type="transmembrane region" description="Helical" evidence="1">
    <location>
        <begin position="83"/>
        <end position="104"/>
    </location>
</feature>
<keyword evidence="3" id="KW-1185">Reference proteome</keyword>
<keyword evidence="1" id="KW-0472">Membrane</keyword>
<keyword evidence="1" id="KW-1133">Transmembrane helix</keyword>
<dbReference type="AlphaFoldDB" id="A0AAN0K358"/>
<reference evidence="3" key="1">
    <citation type="journal article" date="2010" name="Nature">
        <title>The Amphimedon queenslandica genome and the evolution of animal complexity.</title>
        <authorList>
            <person name="Srivastava M."/>
            <person name="Simakov O."/>
            <person name="Chapman J."/>
            <person name="Fahey B."/>
            <person name="Gauthier M.E."/>
            <person name="Mitros T."/>
            <person name="Richards G.S."/>
            <person name="Conaco C."/>
            <person name="Dacre M."/>
            <person name="Hellsten U."/>
            <person name="Larroux C."/>
            <person name="Putnam N.H."/>
            <person name="Stanke M."/>
            <person name="Adamska M."/>
            <person name="Darling A."/>
            <person name="Degnan S.M."/>
            <person name="Oakley T.H."/>
            <person name="Plachetzki D.C."/>
            <person name="Zhai Y."/>
            <person name="Adamski M."/>
            <person name="Calcino A."/>
            <person name="Cummins S.F."/>
            <person name="Goodstein D.M."/>
            <person name="Harris C."/>
            <person name="Jackson D.J."/>
            <person name="Leys S.P."/>
            <person name="Shu S."/>
            <person name="Woodcroft B.J."/>
            <person name="Vervoort M."/>
            <person name="Kosik K.S."/>
            <person name="Manning G."/>
            <person name="Degnan B.M."/>
            <person name="Rokhsar D.S."/>
        </authorList>
    </citation>
    <scope>NUCLEOTIDE SEQUENCE [LARGE SCALE GENOMIC DNA]</scope>
</reference>
<evidence type="ECO:0000313" key="2">
    <source>
        <dbReference type="EnsemblMetazoa" id="XP_019863582.1"/>
    </source>
</evidence>
<organism evidence="2 3">
    <name type="scientific">Amphimedon queenslandica</name>
    <name type="common">Sponge</name>
    <dbReference type="NCBI Taxonomy" id="400682"/>
    <lineage>
        <taxon>Eukaryota</taxon>
        <taxon>Metazoa</taxon>
        <taxon>Porifera</taxon>
        <taxon>Demospongiae</taxon>
        <taxon>Heteroscleromorpha</taxon>
        <taxon>Haplosclerida</taxon>
        <taxon>Niphatidae</taxon>
        <taxon>Amphimedon</taxon>
    </lineage>
</organism>
<protein>
    <submittedName>
        <fullName evidence="2">Uncharacterized protein</fullName>
    </submittedName>
</protein>
<evidence type="ECO:0000313" key="3">
    <source>
        <dbReference type="Proteomes" id="UP000007879"/>
    </source>
</evidence>
<reference evidence="2" key="2">
    <citation type="submission" date="2024-06" db="UniProtKB">
        <authorList>
            <consortium name="EnsemblMetazoa"/>
        </authorList>
    </citation>
    <scope>IDENTIFICATION</scope>
</reference>